<dbReference type="Gene3D" id="1.25.40.10">
    <property type="entry name" value="Tetratricopeptide repeat domain"/>
    <property type="match status" value="1"/>
</dbReference>
<keyword evidence="1" id="KW-0805">Transcription regulation</keyword>
<sequence>MPKPSLHILRWSAEYQRYELSARGTLQHCFPLHDEQNWLNWLDEQTSFAFHGQHGHLSVVKEERARGGGYWYAYGTPQGGPRKRYLGPTAKVTLARLEEVAGVHAALSPGPLRQNSLPLPVLASRLSPPQLPTTLVERERLHMRLEEALAHPLTLLSASGGWGKTTLLSAWARQQASYTIAWLSLDEMDSIPVRFWSSVIAALRTCHAGIGATALALLYAPQPVPLSLILTSLLNEIASLEGTIVLVLDDYHLITDPATHESMGDVLEHLPTTLRLLLSTRVDPPLPISRLRMRGQVSEIRALDLRFQANDTRHLLLQRMALPLSDTEIDILEQRTEGWIAGLQLAGLAMRQREDHAAFVQAFGGSHRYILDYFQDDILSHLPPAAQDFLLQTAILSRLYAPLCQAVTGETASQELLEEMERENLFLVPLDEERRWYRFHELFRQTLLARLTMRHPERVPVLHLRAARWYEAHGALREALAHALSAADFAYAAQQMEHAAEEAWAMGEARTVHGWIELLPDTVLRDHTPFALTAALHLLHILFGVPDEQQRAAIGPTIDRVERLLNEAVLTKTERDHLRRRVRLFHLWSIASQAIQARDMTQLQQCCQEMLPLASEDEIIWQLAPLFVNFILCMNTLEACDALKAALLAAGQQAEETQQRYEWLRTRQWLAQILWETGAAHEAERECLRLLTLLEQGGDQQTSIGGYLSLTLARICWASHRCEEAHAHLTRARHLAQNWHYQALLAECVECSVMFALDMDELDEVEQTLRHLTQEGGIAIRLPQVESVQVRLWIAQGNLAAAQTWATHTHFDQDRPTDASAWETALSLARLRLAQHAYAAALSILERLLSSAEQGQRPERIAQTLTLQVIALDGLKEHEQARQLAVRLLQIAHPAALVRIFLQAGEPLHRTLKQLRITRTVESVRSGDVEAYLALVLEAFEQEERQHLIPASLLAPHKEASHSSQATPAPSVLHEPLSSQEQRVLRLLVAGHTYAEIARELIVSPNTIKTQVSSIYRKLGVSRRAEASLVALQLHLL</sequence>
<dbReference type="SUPFAM" id="SSF46894">
    <property type="entry name" value="C-terminal effector domain of the bipartite response regulators"/>
    <property type="match status" value="1"/>
</dbReference>
<dbReference type="InterPro" id="IPR059106">
    <property type="entry name" value="WHD_MalT"/>
</dbReference>
<keyword evidence="2" id="KW-0238">DNA-binding</keyword>
<dbReference type="Pfam" id="PF17874">
    <property type="entry name" value="TPR_MalT"/>
    <property type="match status" value="1"/>
</dbReference>
<protein>
    <recommendedName>
        <fullName evidence="4">HTH luxR-type domain-containing protein</fullName>
    </recommendedName>
</protein>
<dbReference type="PROSITE" id="PS50043">
    <property type="entry name" value="HTH_LUXR_2"/>
    <property type="match status" value="1"/>
</dbReference>
<dbReference type="SMART" id="SM00421">
    <property type="entry name" value="HTH_LUXR"/>
    <property type="match status" value="1"/>
</dbReference>
<dbReference type="Pfam" id="PF00196">
    <property type="entry name" value="GerE"/>
    <property type="match status" value="1"/>
</dbReference>
<evidence type="ECO:0000256" key="1">
    <source>
        <dbReference type="ARBA" id="ARBA00023015"/>
    </source>
</evidence>
<feature type="domain" description="HTH luxR-type" evidence="4">
    <location>
        <begin position="970"/>
        <end position="1035"/>
    </location>
</feature>
<evidence type="ECO:0000259" key="4">
    <source>
        <dbReference type="PROSITE" id="PS50043"/>
    </source>
</evidence>
<proteinExistence type="predicted"/>
<evidence type="ECO:0000256" key="2">
    <source>
        <dbReference type="ARBA" id="ARBA00023125"/>
    </source>
</evidence>
<dbReference type="EMBL" id="BIFT01000002">
    <property type="protein sequence ID" value="GCE30034.1"/>
    <property type="molecule type" value="Genomic_DNA"/>
</dbReference>
<accession>A0A402BF52</accession>
<dbReference type="InterPro" id="IPR011990">
    <property type="entry name" value="TPR-like_helical_dom_sf"/>
</dbReference>
<dbReference type="AlphaFoldDB" id="A0A402BF52"/>
<name>A0A402BF52_9CHLR</name>
<dbReference type="InterPro" id="IPR016032">
    <property type="entry name" value="Sig_transdc_resp-reg_C-effctor"/>
</dbReference>
<evidence type="ECO:0000256" key="3">
    <source>
        <dbReference type="ARBA" id="ARBA00023163"/>
    </source>
</evidence>
<dbReference type="Proteomes" id="UP000287171">
    <property type="component" value="Unassembled WGS sequence"/>
</dbReference>
<evidence type="ECO:0000313" key="6">
    <source>
        <dbReference type="Proteomes" id="UP000287171"/>
    </source>
</evidence>
<dbReference type="Gene3D" id="3.40.50.300">
    <property type="entry name" value="P-loop containing nucleotide triphosphate hydrolases"/>
    <property type="match status" value="1"/>
</dbReference>
<dbReference type="Pfam" id="PF25873">
    <property type="entry name" value="WHD_MalT"/>
    <property type="match status" value="1"/>
</dbReference>
<organism evidence="5 6">
    <name type="scientific">Dictyobacter alpinus</name>
    <dbReference type="NCBI Taxonomy" id="2014873"/>
    <lineage>
        <taxon>Bacteria</taxon>
        <taxon>Bacillati</taxon>
        <taxon>Chloroflexota</taxon>
        <taxon>Ktedonobacteria</taxon>
        <taxon>Ktedonobacterales</taxon>
        <taxon>Dictyobacteraceae</taxon>
        <taxon>Dictyobacter</taxon>
    </lineage>
</organism>
<keyword evidence="6" id="KW-1185">Reference proteome</keyword>
<dbReference type="PRINTS" id="PR00038">
    <property type="entry name" value="HTHLUXR"/>
</dbReference>
<dbReference type="Gene3D" id="1.10.10.10">
    <property type="entry name" value="Winged helix-like DNA-binding domain superfamily/Winged helix DNA-binding domain"/>
    <property type="match status" value="1"/>
</dbReference>
<dbReference type="InterPro" id="IPR027417">
    <property type="entry name" value="P-loop_NTPase"/>
</dbReference>
<dbReference type="OrthoDB" id="136365at2"/>
<dbReference type="InterPro" id="IPR000792">
    <property type="entry name" value="Tscrpt_reg_LuxR_C"/>
</dbReference>
<dbReference type="PROSITE" id="PS00622">
    <property type="entry name" value="HTH_LUXR_1"/>
    <property type="match status" value="1"/>
</dbReference>
<dbReference type="GO" id="GO:0003677">
    <property type="term" value="F:DNA binding"/>
    <property type="evidence" value="ECO:0007669"/>
    <property type="project" value="UniProtKB-KW"/>
</dbReference>
<dbReference type="RefSeq" id="WP_126630203.1">
    <property type="nucleotide sequence ID" value="NZ_BIFT01000002.1"/>
</dbReference>
<dbReference type="PANTHER" id="PTHR44688">
    <property type="entry name" value="DNA-BINDING TRANSCRIPTIONAL ACTIVATOR DEVR_DOSR"/>
    <property type="match status" value="1"/>
</dbReference>
<dbReference type="InterPro" id="IPR036388">
    <property type="entry name" value="WH-like_DNA-bd_sf"/>
</dbReference>
<dbReference type="GO" id="GO:0006355">
    <property type="term" value="P:regulation of DNA-templated transcription"/>
    <property type="evidence" value="ECO:0007669"/>
    <property type="project" value="InterPro"/>
</dbReference>
<dbReference type="PANTHER" id="PTHR44688:SF16">
    <property type="entry name" value="DNA-BINDING TRANSCRIPTIONAL ACTIVATOR DEVR_DOSR"/>
    <property type="match status" value="1"/>
</dbReference>
<dbReference type="InterPro" id="IPR041617">
    <property type="entry name" value="TPR_MalT"/>
</dbReference>
<gene>
    <name evidence="5" type="ORF">KDA_55180</name>
</gene>
<dbReference type="SUPFAM" id="SSF52540">
    <property type="entry name" value="P-loop containing nucleoside triphosphate hydrolases"/>
    <property type="match status" value="1"/>
</dbReference>
<dbReference type="CDD" id="cd06170">
    <property type="entry name" value="LuxR_C_like"/>
    <property type="match status" value="1"/>
</dbReference>
<keyword evidence="3" id="KW-0804">Transcription</keyword>
<comment type="caution">
    <text evidence="5">The sequence shown here is derived from an EMBL/GenBank/DDBJ whole genome shotgun (WGS) entry which is preliminary data.</text>
</comment>
<reference evidence="6" key="1">
    <citation type="submission" date="2018-12" db="EMBL/GenBank/DDBJ databases">
        <title>Tengunoibacter tsumagoiensis gen. nov., sp. nov., Dictyobacter kobayashii sp. nov., D. alpinus sp. nov., and D. joshuensis sp. nov. and description of Dictyobacteraceae fam. nov. within the order Ktedonobacterales isolated from Tengu-no-mugimeshi.</title>
        <authorList>
            <person name="Wang C.M."/>
            <person name="Zheng Y."/>
            <person name="Sakai Y."/>
            <person name="Toyoda A."/>
            <person name="Minakuchi Y."/>
            <person name="Abe K."/>
            <person name="Yokota A."/>
            <person name="Yabe S."/>
        </authorList>
    </citation>
    <scope>NUCLEOTIDE SEQUENCE [LARGE SCALE GENOMIC DNA]</scope>
    <source>
        <strain evidence="6">Uno16</strain>
    </source>
</reference>
<dbReference type="SUPFAM" id="SSF48452">
    <property type="entry name" value="TPR-like"/>
    <property type="match status" value="1"/>
</dbReference>
<evidence type="ECO:0000313" key="5">
    <source>
        <dbReference type="EMBL" id="GCE30034.1"/>
    </source>
</evidence>